<keyword evidence="2" id="KW-1185">Reference proteome</keyword>
<proteinExistence type="predicted"/>
<dbReference type="AlphaFoldDB" id="A0A841ELW5"/>
<reference evidence="1 2" key="1">
    <citation type="submission" date="2020-08" db="EMBL/GenBank/DDBJ databases">
        <title>Functional genomics of gut bacteria from endangered species of beetles.</title>
        <authorList>
            <person name="Carlos-Shanley C."/>
        </authorList>
    </citation>
    <scope>NUCLEOTIDE SEQUENCE [LARGE SCALE GENOMIC DNA]</scope>
    <source>
        <strain evidence="1 2">S00070</strain>
    </source>
</reference>
<dbReference type="Proteomes" id="UP000524404">
    <property type="component" value="Unassembled WGS sequence"/>
</dbReference>
<accession>A0A841ELW5</accession>
<dbReference type="PANTHER" id="PTHR41244:SF1">
    <property type="entry name" value="GLYCOSYLTRANSFERASE"/>
    <property type="match status" value="1"/>
</dbReference>
<dbReference type="PANTHER" id="PTHR41244">
    <property type="entry name" value="RHAMNAN SYNTHESIS F"/>
    <property type="match status" value="1"/>
</dbReference>
<organism evidence="1 2">
    <name type="scientific">Arcicella rosea</name>
    <dbReference type="NCBI Taxonomy" id="502909"/>
    <lineage>
        <taxon>Bacteria</taxon>
        <taxon>Pseudomonadati</taxon>
        <taxon>Bacteroidota</taxon>
        <taxon>Cytophagia</taxon>
        <taxon>Cytophagales</taxon>
        <taxon>Flectobacillaceae</taxon>
        <taxon>Arcicella</taxon>
    </lineage>
</organism>
<comment type="caution">
    <text evidence="1">The sequence shown here is derived from an EMBL/GenBank/DDBJ whole genome shotgun (WGS) entry which is preliminary data.</text>
</comment>
<dbReference type="Pfam" id="PF14307">
    <property type="entry name" value="Glyco_tran_WbsX"/>
    <property type="match status" value="1"/>
</dbReference>
<dbReference type="InterPro" id="IPR032719">
    <property type="entry name" value="WbsX"/>
</dbReference>
<dbReference type="Gene3D" id="3.20.20.80">
    <property type="entry name" value="Glycosidases"/>
    <property type="match status" value="1"/>
</dbReference>
<name>A0A841ELW5_9BACT</name>
<dbReference type="CDD" id="cd11579">
    <property type="entry name" value="Glyco_tran_WbsX"/>
    <property type="match status" value="1"/>
</dbReference>
<evidence type="ECO:0000313" key="1">
    <source>
        <dbReference type="EMBL" id="MBB6002419.1"/>
    </source>
</evidence>
<sequence length="363" mass="43185">MDNKLRALAVYLPQFHPIPENDLWWGKGFTEWRNVVKGKTIVKGQYQPHLPGELGFYDLRIPEIREQQADLAKKSGIYGFCYYHYWFNGKRLLERPLNEVLESGKPDFPFCVCWANENWSRNWDGRTKDMLMEQNYSKQDDIDHITYLCKEVFSDKRYITVDGKPVFIIYRPSLFPNIKETTETWRNEAKKYGFNDLYLVFFWSFDSGIEPMSIGFDAAAQFTPNKMGFVRKKAIASELIRKLGVFAPVRSKYLVIDYKEVVDYYKNFEFPENFTLYPCVTPMWDNYVRRREKGGMVLTNSTPEKYKEWLENICKRWKPQSEDENFVFINAWNEWAEGNHLEPCEKWGTKYLDATKEVLVKED</sequence>
<dbReference type="EMBL" id="JACHKT010000005">
    <property type="protein sequence ID" value="MBB6002419.1"/>
    <property type="molecule type" value="Genomic_DNA"/>
</dbReference>
<gene>
    <name evidence="1" type="ORF">HNP25_001071</name>
</gene>
<protein>
    <submittedName>
        <fullName evidence="1">Lipopolysaccharide biosynthesis protein</fullName>
    </submittedName>
</protein>
<evidence type="ECO:0000313" key="2">
    <source>
        <dbReference type="Proteomes" id="UP000524404"/>
    </source>
</evidence>
<dbReference type="RefSeq" id="WP_184131369.1">
    <property type="nucleotide sequence ID" value="NZ_JACHKT010000005.1"/>
</dbReference>